<evidence type="ECO:0000313" key="2">
    <source>
        <dbReference type="EMBL" id="KAF4964177.1"/>
    </source>
</evidence>
<feature type="compositionally biased region" description="Polar residues" evidence="1">
    <location>
        <begin position="32"/>
        <end position="52"/>
    </location>
</feature>
<sequence length="126" mass="13604">MQSVLGKTVQRLIDENADETTVHQAKMILGRSEQSSETSSTPRIGSALSATAQSGIKTTPVVVVDTPAPFPLDSTSKRERLMPISKILPAASPLNYPSMEISDLVATNQAMILLDQDIAQNLEFCF</sequence>
<evidence type="ECO:0000313" key="3">
    <source>
        <dbReference type="Proteomes" id="UP000622797"/>
    </source>
</evidence>
<name>A0A8H4TUB3_9HYPO</name>
<dbReference type="AlphaFoldDB" id="A0A8H4TUB3"/>
<reference evidence="2" key="2">
    <citation type="submission" date="2020-05" db="EMBL/GenBank/DDBJ databases">
        <authorList>
            <person name="Kim H.-S."/>
            <person name="Proctor R.H."/>
            <person name="Brown D.W."/>
        </authorList>
    </citation>
    <scope>NUCLEOTIDE SEQUENCE</scope>
    <source>
        <strain evidence="2">NRRL 20472</strain>
    </source>
</reference>
<comment type="caution">
    <text evidence="2">The sequence shown here is derived from an EMBL/GenBank/DDBJ whole genome shotgun (WGS) entry which is preliminary data.</text>
</comment>
<evidence type="ECO:0000256" key="1">
    <source>
        <dbReference type="SAM" id="MobiDB-lite"/>
    </source>
</evidence>
<accession>A0A8H4TUB3</accession>
<reference evidence="2" key="1">
    <citation type="journal article" date="2020" name="BMC Genomics">
        <title>Correction to: Identification and distribution of gene clusters required for synthesis of sphingolipid metabolism inhibitors in diverse species of the filamentous fungus Fusarium.</title>
        <authorList>
            <person name="Kim H.S."/>
            <person name="Lohmar J.M."/>
            <person name="Busman M."/>
            <person name="Brown D.W."/>
            <person name="Naumann T.A."/>
            <person name="Divon H.H."/>
            <person name="Lysoe E."/>
            <person name="Uhlig S."/>
            <person name="Proctor R.H."/>
        </authorList>
    </citation>
    <scope>NUCLEOTIDE SEQUENCE</scope>
    <source>
        <strain evidence="2">NRRL 20472</strain>
    </source>
</reference>
<feature type="region of interest" description="Disordered" evidence="1">
    <location>
        <begin position="28"/>
        <end position="52"/>
    </location>
</feature>
<proteinExistence type="predicted"/>
<keyword evidence="3" id="KW-1185">Reference proteome</keyword>
<gene>
    <name evidence="2" type="ORF">FSARC_7874</name>
</gene>
<dbReference type="EMBL" id="JABEXW010000423">
    <property type="protein sequence ID" value="KAF4964177.1"/>
    <property type="molecule type" value="Genomic_DNA"/>
</dbReference>
<dbReference type="Proteomes" id="UP000622797">
    <property type="component" value="Unassembled WGS sequence"/>
</dbReference>
<organism evidence="2 3">
    <name type="scientific">Fusarium sarcochroum</name>
    <dbReference type="NCBI Taxonomy" id="1208366"/>
    <lineage>
        <taxon>Eukaryota</taxon>
        <taxon>Fungi</taxon>
        <taxon>Dikarya</taxon>
        <taxon>Ascomycota</taxon>
        <taxon>Pezizomycotina</taxon>
        <taxon>Sordariomycetes</taxon>
        <taxon>Hypocreomycetidae</taxon>
        <taxon>Hypocreales</taxon>
        <taxon>Nectriaceae</taxon>
        <taxon>Fusarium</taxon>
        <taxon>Fusarium lateritium species complex</taxon>
    </lineage>
</organism>
<protein>
    <submittedName>
        <fullName evidence="2">Uncharacterized protein</fullName>
    </submittedName>
</protein>